<evidence type="ECO:0000313" key="1">
    <source>
        <dbReference type="EMBL" id="MED6169835.1"/>
    </source>
</evidence>
<accession>A0ABU6VBL7</accession>
<keyword evidence="2" id="KW-1185">Reference proteome</keyword>
<sequence length="160" mass="17937">MLSAYKKARRPETSHISFVPFSIFSTIDPPKLFLGFCDKGEDITVQALCLFNARSEEADVVRDRGRIWAHDPTLGFRIRRCTPFSICGVLETGLLYFPPPVGAVPRYTTTRAGEHAEGVICHSYGMGTERLQHILADANADTLRQYARYSSSFSLLKFSD</sequence>
<dbReference type="EMBL" id="JASCZI010151125">
    <property type="protein sequence ID" value="MED6169835.1"/>
    <property type="molecule type" value="Genomic_DNA"/>
</dbReference>
<organism evidence="1 2">
    <name type="scientific">Stylosanthes scabra</name>
    <dbReference type="NCBI Taxonomy" id="79078"/>
    <lineage>
        <taxon>Eukaryota</taxon>
        <taxon>Viridiplantae</taxon>
        <taxon>Streptophyta</taxon>
        <taxon>Embryophyta</taxon>
        <taxon>Tracheophyta</taxon>
        <taxon>Spermatophyta</taxon>
        <taxon>Magnoliopsida</taxon>
        <taxon>eudicotyledons</taxon>
        <taxon>Gunneridae</taxon>
        <taxon>Pentapetalae</taxon>
        <taxon>rosids</taxon>
        <taxon>fabids</taxon>
        <taxon>Fabales</taxon>
        <taxon>Fabaceae</taxon>
        <taxon>Papilionoideae</taxon>
        <taxon>50 kb inversion clade</taxon>
        <taxon>dalbergioids sensu lato</taxon>
        <taxon>Dalbergieae</taxon>
        <taxon>Pterocarpus clade</taxon>
        <taxon>Stylosanthes</taxon>
    </lineage>
</organism>
<evidence type="ECO:0000313" key="2">
    <source>
        <dbReference type="Proteomes" id="UP001341840"/>
    </source>
</evidence>
<comment type="caution">
    <text evidence="1">The sequence shown here is derived from an EMBL/GenBank/DDBJ whole genome shotgun (WGS) entry which is preliminary data.</text>
</comment>
<proteinExistence type="predicted"/>
<reference evidence="1 2" key="1">
    <citation type="journal article" date="2023" name="Plants (Basel)">
        <title>Bridging the Gap: Combining Genomics and Transcriptomics Approaches to Understand Stylosanthes scabra, an Orphan Legume from the Brazilian Caatinga.</title>
        <authorList>
            <person name="Ferreira-Neto J.R.C."/>
            <person name="da Silva M.D."/>
            <person name="Binneck E."/>
            <person name="de Melo N.F."/>
            <person name="da Silva R.H."/>
            <person name="de Melo A.L.T.M."/>
            <person name="Pandolfi V."/>
            <person name="Bustamante F.O."/>
            <person name="Brasileiro-Vidal A.C."/>
            <person name="Benko-Iseppon A.M."/>
        </authorList>
    </citation>
    <scope>NUCLEOTIDE SEQUENCE [LARGE SCALE GENOMIC DNA]</scope>
    <source>
        <tissue evidence="1">Leaves</tissue>
    </source>
</reference>
<name>A0ABU6VBL7_9FABA</name>
<gene>
    <name evidence="1" type="ORF">PIB30_024952</name>
</gene>
<dbReference type="Proteomes" id="UP001341840">
    <property type="component" value="Unassembled WGS sequence"/>
</dbReference>
<protein>
    <submittedName>
        <fullName evidence="1">Uncharacterized protein</fullName>
    </submittedName>
</protein>